<protein>
    <recommendedName>
        <fullName evidence="5">Release factor glutamine methyltransferase</fullName>
        <shortName evidence="5">RF MTase</shortName>
        <ecNumber evidence="5">2.1.1.297</ecNumber>
    </recommendedName>
    <alternativeName>
        <fullName evidence="5">N5-glutamine methyltransferase PrmC</fullName>
    </alternativeName>
    <alternativeName>
        <fullName evidence="5">Protein-(glutamine-N5) MTase PrmC</fullName>
    </alternativeName>
    <alternativeName>
        <fullName evidence="5">Protein-glutamine N-methyltransferase PrmC</fullName>
    </alternativeName>
</protein>
<dbReference type="NCBIfam" id="TIGR00536">
    <property type="entry name" value="hemK_fam"/>
    <property type="match status" value="1"/>
</dbReference>
<dbReference type="InterPro" id="IPR029063">
    <property type="entry name" value="SAM-dependent_MTases_sf"/>
</dbReference>
<dbReference type="PANTHER" id="PTHR18895:SF74">
    <property type="entry name" value="MTRF1L RELEASE FACTOR GLUTAMINE METHYLTRANSFERASE"/>
    <property type="match status" value="1"/>
</dbReference>
<dbReference type="SUPFAM" id="SSF53335">
    <property type="entry name" value="S-adenosyl-L-methionine-dependent methyltransferases"/>
    <property type="match status" value="1"/>
</dbReference>
<evidence type="ECO:0000313" key="8">
    <source>
        <dbReference type="EMBL" id="CAA9347405.1"/>
    </source>
</evidence>
<dbReference type="EMBL" id="CADCUA010000604">
    <property type="protein sequence ID" value="CAA9347405.1"/>
    <property type="molecule type" value="Genomic_DNA"/>
</dbReference>
<dbReference type="AlphaFoldDB" id="A0A6J4M1J6"/>
<dbReference type="Pfam" id="PF05175">
    <property type="entry name" value="MTS"/>
    <property type="match status" value="1"/>
</dbReference>
<dbReference type="GO" id="GO:0032259">
    <property type="term" value="P:methylation"/>
    <property type="evidence" value="ECO:0007669"/>
    <property type="project" value="UniProtKB-KW"/>
</dbReference>
<gene>
    <name evidence="5" type="primary">prmC</name>
    <name evidence="8" type="ORF">AVDCRST_MAG71-2574</name>
</gene>
<dbReference type="Gene3D" id="3.40.50.150">
    <property type="entry name" value="Vaccinia Virus protein VP39"/>
    <property type="match status" value="1"/>
</dbReference>
<reference evidence="8" key="1">
    <citation type="submission" date="2020-02" db="EMBL/GenBank/DDBJ databases">
        <authorList>
            <person name="Meier V. D."/>
        </authorList>
    </citation>
    <scope>NUCLEOTIDE SEQUENCE</scope>
    <source>
        <strain evidence="8">AVDCRST_MAG71</strain>
    </source>
</reference>
<proteinExistence type="inferred from homology"/>
<organism evidence="8">
    <name type="scientific">uncultured Lysobacter sp</name>
    <dbReference type="NCBI Taxonomy" id="271060"/>
    <lineage>
        <taxon>Bacteria</taxon>
        <taxon>Pseudomonadati</taxon>
        <taxon>Pseudomonadota</taxon>
        <taxon>Gammaproteobacteria</taxon>
        <taxon>Lysobacterales</taxon>
        <taxon>Lysobacteraceae</taxon>
        <taxon>Lysobacter</taxon>
        <taxon>environmental samples</taxon>
    </lineage>
</organism>
<keyword evidence="3 5" id="KW-0949">S-adenosyl-L-methionine</keyword>
<evidence type="ECO:0000259" key="7">
    <source>
        <dbReference type="Pfam" id="PF17827"/>
    </source>
</evidence>
<dbReference type="Gene3D" id="1.10.8.10">
    <property type="entry name" value="DNA helicase RuvA subunit, C-terminal domain"/>
    <property type="match status" value="1"/>
</dbReference>
<dbReference type="EC" id="2.1.1.297" evidence="5"/>
<comment type="similarity">
    <text evidence="5">Belongs to the protein N5-glutamine methyltransferase family. PrmC subfamily.</text>
</comment>
<accession>A0A6J4M1J6</accession>
<dbReference type="GO" id="GO:0102559">
    <property type="term" value="F:peptide chain release factor N(5)-glutamine methyltransferase activity"/>
    <property type="evidence" value="ECO:0007669"/>
    <property type="project" value="UniProtKB-EC"/>
</dbReference>
<evidence type="ECO:0000256" key="2">
    <source>
        <dbReference type="ARBA" id="ARBA00022679"/>
    </source>
</evidence>
<feature type="domain" description="Release factor glutamine methyltransferase N-terminal" evidence="7">
    <location>
        <begin position="14"/>
        <end position="78"/>
    </location>
</feature>
<dbReference type="FunFam" id="3.40.50.150:FF:000053">
    <property type="entry name" value="Release factor glutamine methyltransferase"/>
    <property type="match status" value="1"/>
</dbReference>
<dbReference type="NCBIfam" id="TIGR03534">
    <property type="entry name" value="RF_mod_PrmC"/>
    <property type="match status" value="1"/>
</dbReference>
<dbReference type="CDD" id="cd02440">
    <property type="entry name" value="AdoMet_MTases"/>
    <property type="match status" value="1"/>
</dbReference>
<evidence type="ECO:0000259" key="6">
    <source>
        <dbReference type="Pfam" id="PF05175"/>
    </source>
</evidence>
<feature type="binding site" evidence="5">
    <location>
        <position position="146"/>
    </location>
    <ligand>
        <name>S-adenosyl-L-methionine</name>
        <dbReference type="ChEBI" id="CHEBI:59789"/>
    </ligand>
</feature>
<dbReference type="GO" id="GO:0003676">
    <property type="term" value="F:nucleic acid binding"/>
    <property type="evidence" value="ECO:0007669"/>
    <property type="project" value="InterPro"/>
</dbReference>
<dbReference type="PANTHER" id="PTHR18895">
    <property type="entry name" value="HEMK METHYLTRANSFERASE"/>
    <property type="match status" value="1"/>
</dbReference>
<comment type="function">
    <text evidence="5">Methylates the class 1 translation termination release factors RF1/PrfA and RF2/PrfB on the glutamine residue of the universally conserved GGQ motif.</text>
</comment>
<dbReference type="InterPro" id="IPR040758">
    <property type="entry name" value="PrmC_N"/>
</dbReference>
<feature type="binding site" evidence="5">
    <location>
        <begin position="123"/>
        <end position="127"/>
    </location>
    <ligand>
        <name>S-adenosyl-L-methionine</name>
        <dbReference type="ChEBI" id="CHEBI:59789"/>
    </ligand>
</feature>
<keyword evidence="2 5" id="KW-0808">Transferase</keyword>
<evidence type="ECO:0000256" key="5">
    <source>
        <dbReference type="HAMAP-Rule" id="MF_02126"/>
    </source>
</evidence>
<sequence length="283" mass="30081">MNSSIPCGRPLSIRSLLQDARARIDSVDAELLLMHALGVARTRLFTHADAPVAPGSAEHFAALVQRRVAGEPVAYLVGCRGFWSFDLEVTPATLIPRPETELLVELALQRIPVDRPVAVADLGTGSGAIALAIANERLRAQVVATDASQAALEVAKRNAARLGIGNVEFRLGDWCAALDRRRFDLIASNPPYIASGDMHLREGDLRFEPTAALASGPDGLDAIRAIAAQAPGHLLPGGWLLVEHGWEQGPAVRAVFTAAGFGQVATVRDLEQRDRVTLGCTAA</sequence>
<feature type="binding site" evidence="5">
    <location>
        <position position="174"/>
    </location>
    <ligand>
        <name>S-adenosyl-L-methionine</name>
        <dbReference type="ChEBI" id="CHEBI:59789"/>
    </ligand>
</feature>
<dbReference type="InterPro" id="IPR004556">
    <property type="entry name" value="HemK-like"/>
</dbReference>
<dbReference type="InterPro" id="IPR050320">
    <property type="entry name" value="N5-glutamine_MTase"/>
</dbReference>
<feature type="binding site" evidence="5">
    <location>
        <begin position="189"/>
        <end position="192"/>
    </location>
    <ligand>
        <name>substrate</name>
    </ligand>
</feature>
<evidence type="ECO:0000256" key="1">
    <source>
        <dbReference type="ARBA" id="ARBA00022603"/>
    </source>
</evidence>
<feature type="domain" description="Methyltransferase small" evidence="6">
    <location>
        <begin position="106"/>
        <end position="197"/>
    </location>
</feature>
<keyword evidence="1 5" id="KW-0489">Methyltransferase</keyword>
<comment type="catalytic activity">
    <reaction evidence="4 5">
        <text>L-glutaminyl-[peptide chain release factor] + S-adenosyl-L-methionine = N(5)-methyl-L-glutaminyl-[peptide chain release factor] + S-adenosyl-L-homocysteine + H(+)</text>
        <dbReference type="Rhea" id="RHEA:42896"/>
        <dbReference type="Rhea" id="RHEA-COMP:10271"/>
        <dbReference type="Rhea" id="RHEA-COMP:10272"/>
        <dbReference type="ChEBI" id="CHEBI:15378"/>
        <dbReference type="ChEBI" id="CHEBI:30011"/>
        <dbReference type="ChEBI" id="CHEBI:57856"/>
        <dbReference type="ChEBI" id="CHEBI:59789"/>
        <dbReference type="ChEBI" id="CHEBI:61891"/>
        <dbReference type="EC" id="2.1.1.297"/>
    </reaction>
</comment>
<dbReference type="InterPro" id="IPR007848">
    <property type="entry name" value="Small_mtfrase_dom"/>
</dbReference>
<name>A0A6J4M1J6_9GAMM</name>
<dbReference type="Pfam" id="PF17827">
    <property type="entry name" value="PrmC_N"/>
    <property type="match status" value="1"/>
</dbReference>
<dbReference type="InterPro" id="IPR019874">
    <property type="entry name" value="RF_methyltr_PrmC"/>
</dbReference>
<evidence type="ECO:0000256" key="4">
    <source>
        <dbReference type="ARBA" id="ARBA00048391"/>
    </source>
</evidence>
<dbReference type="InterPro" id="IPR002052">
    <property type="entry name" value="DNA_methylase_N6_adenine_CS"/>
</dbReference>
<evidence type="ECO:0000256" key="3">
    <source>
        <dbReference type="ARBA" id="ARBA00022691"/>
    </source>
</evidence>
<dbReference type="PROSITE" id="PS00092">
    <property type="entry name" value="N6_MTASE"/>
    <property type="match status" value="1"/>
</dbReference>
<feature type="binding site" evidence="5">
    <location>
        <position position="189"/>
    </location>
    <ligand>
        <name>S-adenosyl-L-methionine</name>
        <dbReference type="ChEBI" id="CHEBI:59789"/>
    </ligand>
</feature>
<dbReference type="HAMAP" id="MF_02126">
    <property type="entry name" value="RF_methyltr_PrmC"/>
    <property type="match status" value="1"/>
</dbReference>